<comment type="caution">
    <text evidence="3">The sequence shown here is derived from an EMBL/GenBank/DDBJ whole genome shotgun (WGS) entry which is preliminary data.</text>
</comment>
<keyword evidence="1" id="KW-0812">Transmembrane</keyword>
<evidence type="ECO:0000256" key="1">
    <source>
        <dbReference type="SAM" id="Phobius"/>
    </source>
</evidence>
<dbReference type="Pfam" id="PF01882">
    <property type="entry name" value="DUF58"/>
    <property type="match status" value="1"/>
</dbReference>
<sequence length="421" mass="44057">MRRLWPLTVRGTGAVVLAVLCFIVANEVGIGELMYFGILLLAVVAASVCSLYVGRRSDVVTRSLVPDVVAVGRETTVSVRVGVRTAVPTPPGLWQDTLPAGLRGKAEGAFPALGSGLRGGERVVDLTYSVTGARRGVHPLGPLTVRSTDPFGLARRTMVFGRRTPVTVAPAVAELSPLIDYAGATGGTLHATTNHLGQGADNLVARPYAPGDSMRRIHWRATAHRDALMVRQEEQESTPEATVILDRAALRWSIDALQTPGADPGFEAGVSACVSAVSRLVRDGYAVEVIDSDGTHLYGAPGIAERIDGGDMTEVEAMLVQFATVTARRDDSLPRLSRLFAGVSTGPVVLVVGRLDPADADAIGPVAHHSTLPLVLAAAPVGDALDRAADHGWNIAAIDADADLGVAWANAVGRGTRHVLA</sequence>
<dbReference type="RefSeq" id="WP_168911220.1">
    <property type="nucleotide sequence ID" value="NZ_JABACI010000001.1"/>
</dbReference>
<feature type="domain" description="DUF58" evidence="2">
    <location>
        <begin position="205"/>
        <end position="248"/>
    </location>
</feature>
<accession>A0ABX1K6X1</accession>
<proteinExistence type="predicted"/>
<reference evidence="3 4" key="1">
    <citation type="submission" date="2020-04" db="EMBL/GenBank/DDBJ databases">
        <title>CFH 90308 Microbacterium sp.</title>
        <authorList>
            <person name="Nie G."/>
            <person name="Ming H."/>
            <person name="Xia T."/>
        </authorList>
    </citation>
    <scope>NUCLEOTIDE SEQUENCE [LARGE SCALE GENOMIC DNA]</scope>
    <source>
        <strain evidence="3 4">CFH 90308</strain>
    </source>
</reference>
<keyword evidence="1" id="KW-0472">Membrane</keyword>
<dbReference type="Proteomes" id="UP001429745">
    <property type="component" value="Unassembled WGS sequence"/>
</dbReference>
<feature type="transmembrane region" description="Helical" evidence="1">
    <location>
        <begin position="7"/>
        <end position="28"/>
    </location>
</feature>
<evidence type="ECO:0000313" key="4">
    <source>
        <dbReference type="Proteomes" id="UP001429745"/>
    </source>
</evidence>
<dbReference type="InterPro" id="IPR002881">
    <property type="entry name" value="DUF58"/>
</dbReference>
<protein>
    <submittedName>
        <fullName evidence="3">DUF58 domain-containing protein</fullName>
    </submittedName>
</protein>
<keyword evidence="1" id="KW-1133">Transmembrane helix</keyword>
<evidence type="ECO:0000259" key="2">
    <source>
        <dbReference type="Pfam" id="PF01882"/>
    </source>
</evidence>
<name>A0ABX1K6X1_9MICO</name>
<feature type="transmembrane region" description="Helical" evidence="1">
    <location>
        <begin position="34"/>
        <end position="54"/>
    </location>
</feature>
<evidence type="ECO:0000313" key="3">
    <source>
        <dbReference type="EMBL" id="NLP82737.1"/>
    </source>
</evidence>
<dbReference type="EMBL" id="JABACI010000001">
    <property type="protein sequence ID" value="NLP82737.1"/>
    <property type="molecule type" value="Genomic_DNA"/>
</dbReference>
<dbReference type="PANTHER" id="PTHR34351">
    <property type="entry name" value="SLR1927 PROTEIN-RELATED"/>
    <property type="match status" value="1"/>
</dbReference>
<keyword evidence="4" id="KW-1185">Reference proteome</keyword>
<gene>
    <name evidence="3" type="ORF">HF576_02655</name>
</gene>
<organism evidence="3 4">
    <name type="scientific">Microbacterium salsuginis</name>
    <dbReference type="NCBI Taxonomy" id="2722803"/>
    <lineage>
        <taxon>Bacteria</taxon>
        <taxon>Bacillati</taxon>
        <taxon>Actinomycetota</taxon>
        <taxon>Actinomycetes</taxon>
        <taxon>Micrococcales</taxon>
        <taxon>Microbacteriaceae</taxon>
        <taxon>Microbacterium</taxon>
    </lineage>
</organism>
<dbReference type="PANTHER" id="PTHR34351:SF1">
    <property type="entry name" value="SLR1927 PROTEIN"/>
    <property type="match status" value="1"/>
</dbReference>